<evidence type="ECO:0000313" key="2">
    <source>
        <dbReference type="Proteomes" id="UP000311605"/>
    </source>
</evidence>
<proteinExistence type="predicted"/>
<dbReference type="RefSeq" id="WP_139678446.1">
    <property type="nucleotide sequence ID" value="NZ_VDMN01000006.1"/>
</dbReference>
<dbReference type="SUPFAM" id="SSF51197">
    <property type="entry name" value="Clavaminate synthase-like"/>
    <property type="match status" value="1"/>
</dbReference>
<reference evidence="1 2" key="1">
    <citation type="submission" date="2019-06" db="EMBL/GenBank/DDBJ databases">
        <title>The draft genome of Rhizobium smilacinae PTYR-5.</title>
        <authorList>
            <person name="Liu L."/>
            <person name="Li L."/>
            <person name="Zhang X."/>
        </authorList>
    </citation>
    <scope>NUCLEOTIDE SEQUENCE [LARGE SCALE GENOMIC DNA]</scope>
    <source>
        <strain evidence="1 2">PTYR-5</strain>
    </source>
</reference>
<organism evidence="1 2">
    <name type="scientific">Aliirhizobium smilacinae</name>
    <dbReference type="NCBI Taxonomy" id="1395944"/>
    <lineage>
        <taxon>Bacteria</taxon>
        <taxon>Pseudomonadati</taxon>
        <taxon>Pseudomonadota</taxon>
        <taxon>Alphaproteobacteria</taxon>
        <taxon>Hyphomicrobiales</taxon>
        <taxon>Rhizobiaceae</taxon>
        <taxon>Aliirhizobium</taxon>
    </lineage>
</organism>
<dbReference type="Proteomes" id="UP000311605">
    <property type="component" value="Unassembled WGS sequence"/>
</dbReference>
<dbReference type="OrthoDB" id="6196468at2"/>
<dbReference type="AlphaFoldDB" id="A0A5C4XCW1"/>
<dbReference type="Gene3D" id="2.60.120.370">
    <property type="entry name" value="YhcH/YjgK/YiaL"/>
    <property type="match status" value="1"/>
</dbReference>
<protein>
    <submittedName>
        <fullName evidence="1">DUF386 domain-containing protein</fullName>
    </submittedName>
</protein>
<comment type="caution">
    <text evidence="1">The sequence shown here is derived from an EMBL/GenBank/DDBJ whole genome shotgun (WGS) entry which is preliminary data.</text>
</comment>
<dbReference type="PANTHER" id="PTHR34986">
    <property type="entry name" value="EVOLVED BETA-GALACTOSIDASE SUBUNIT BETA"/>
    <property type="match status" value="1"/>
</dbReference>
<dbReference type="EMBL" id="VDMN01000006">
    <property type="protein sequence ID" value="TNM61277.1"/>
    <property type="molecule type" value="Genomic_DNA"/>
</dbReference>
<dbReference type="NCBIfam" id="TIGR00022">
    <property type="entry name" value="YhcH/YjgK/YiaL family protein"/>
    <property type="match status" value="1"/>
</dbReference>
<dbReference type="InterPro" id="IPR037012">
    <property type="entry name" value="NanQ/TabA/YiaL_sf"/>
</dbReference>
<name>A0A5C4XCW1_9HYPH</name>
<keyword evidence="2" id="KW-1185">Reference proteome</keyword>
<dbReference type="PANTHER" id="PTHR34986:SF1">
    <property type="entry name" value="PROTEIN YIAL"/>
    <property type="match status" value="1"/>
</dbReference>
<evidence type="ECO:0000313" key="1">
    <source>
        <dbReference type="EMBL" id="TNM61277.1"/>
    </source>
</evidence>
<gene>
    <name evidence="1" type="ORF">FHP24_22320</name>
</gene>
<sequence>MYLSNLATLDRDAATLPANIQKGLKFLAETDIAALPAGRVDIEGDTIFALIQDYDTAPKAEKRPESHARYIDIQFVFSGREIIGYAPLAADYTVEEDLFESKDVKFYSKVTDETDLLLGAGAYAVFYPTDIHRPGCAAEAQGKVRKVVIKLLA</sequence>
<accession>A0A5C4XCW1</accession>
<dbReference type="Pfam" id="PF04074">
    <property type="entry name" value="DUF386"/>
    <property type="match status" value="1"/>
</dbReference>
<dbReference type="InterPro" id="IPR004375">
    <property type="entry name" value="NanQ/TabA/YiaL"/>
</dbReference>
<dbReference type="GO" id="GO:0005829">
    <property type="term" value="C:cytosol"/>
    <property type="evidence" value="ECO:0007669"/>
    <property type="project" value="TreeGrafter"/>
</dbReference>